<keyword evidence="4" id="KW-1185">Reference proteome</keyword>
<evidence type="ECO:0000313" key="3">
    <source>
        <dbReference type="EMBL" id="GFY14743.1"/>
    </source>
</evidence>
<evidence type="ECO:0000313" key="4">
    <source>
        <dbReference type="Proteomes" id="UP000887159"/>
    </source>
</evidence>
<proteinExistence type="predicted"/>
<dbReference type="PANTHER" id="PTHR23022">
    <property type="entry name" value="TRANSPOSABLE ELEMENT-RELATED"/>
    <property type="match status" value="1"/>
</dbReference>
<dbReference type="SUPFAM" id="SSF46689">
    <property type="entry name" value="Homeodomain-like"/>
    <property type="match status" value="1"/>
</dbReference>
<protein>
    <submittedName>
        <fullName evidence="3">Transposable element Tc1 transposase</fullName>
    </submittedName>
</protein>
<dbReference type="InterPro" id="IPR036388">
    <property type="entry name" value="WH-like_DNA-bd_sf"/>
</dbReference>
<name>A0A8X6SNL2_TRICX</name>
<dbReference type="PANTHER" id="PTHR23022:SF135">
    <property type="entry name" value="SI:DKEY-77F5.3"/>
    <property type="match status" value="1"/>
</dbReference>
<dbReference type="InterPro" id="IPR052338">
    <property type="entry name" value="Transposase_5"/>
</dbReference>
<dbReference type="InterPro" id="IPR002492">
    <property type="entry name" value="Transposase_Tc1-like"/>
</dbReference>
<evidence type="ECO:0000259" key="2">
    <source>
        <dbReference type="Pfam" id="PF01498"/>
    </source>
</evidence>
<gene>
    <name evidence="3" type="primary">tc1a</name>
    <name evidence="3" type="ORF">TNCV_647871</name>
</gene>
<comment type="subcellular location">
    <subcellularLocation>
        <location evidence="1">Nucleus</location>
    </subcellularLocation>
</comment>
<dbReference type="Pfam" id="PF01498">
    <property type="entry name" value="HTH_Tnp_Tc3_2"/>
    <property type="match status" value="1"/>
</dbReference>
<sequence length="319" mass="36654">MENRKETTIEERKLVIKLSNEGKSQLNIAKVVGRSVNYIQKILQKFKKTGMLANNEGRGRKKIMNSITERRVIHQVKIDPKISAPKIAASTSNTLGRSVSEETVRRVLRKAGYNGRVARKKPLIGKRNRVKRLKFAKEHILKPQQFWNEVIFSDESKFNIFGSDGRRMVSRKPNTSHHPKHTIPTVKHGGGSVMMAYLNILQNNLKESADKLGLGSNFVFQQDNDLKHTAFVVEEWLLYHCRNQLNTLPQSPDLNVIDHLWSHLERAVQKHQITSKEQLKSVLQEEWLNIAPETTRHLVESMPRRLEAVISAKGYATKY</sequence>
<dbReference type="Gene3D" id="1.10.10.10">
    <property type="entry name" value="Winged helix-like DNA-binding domain superfamily/Winged helix DNA-binding domain"/>
    <property type="match status" value="1"/>
</dbReference>
<comment type="caution">
    <text evidence="3">The sequence shown here is derived from an EMBL/GenBank/DDBJ whole genome shotgun (WGS) entry which is preliminary data.</text>
</comment>
<dbReference type="EMBL" id="BMAU01021331">
    <property type="protein sequence ID" value="GFY14743.1"/>
    <property type="molecule type" value="Genomic_DNA"/>
</dbReference>
<dbReference type="GO" id="GO:0015074">
    <property type="term" value="P:DNA integration"/>
    <property type="evidence" value="ECO:0007669"/>
    <property type="project" value="InterPro"/>
</dbReference>
<dbReference type="AlphaFoldDB" id="A0A8X6SNL2"/>
<evidence type="ECO:0000256" key="1">
    <source>
        <dbReference type="ARBA" id="ARBA00004123"/>
    </source>
</evidence>
<organism evidence="3 4">
    <name type="scientific">Trichonephila clavipes</name>
    <name type="common">Golden silk orbweaver</name>
    <name type="synonym">Nephila clavipes</name>
    <dbReference type="NCBI Taxonomy" id="2585209"/>
    <lineage>
        <taxon>Eukaryota</taxon>
        <taxon>Metazoa</taxon>
        <taxon>Ecdysozoa</taxon>
        <taxon>Arthropoda</taxon>
        <taxon>Chelicerata</taxon>
        <taxon>Arachnida</taxon>
        <taxon>Araneae</taxon>
        <taxon>Araneomorphae</taxon>
        <taxon>Entelegynae</taxon>
        <taxon>Araneoidea</taxon>
        <taxon>Nephilidae</taxon>
        <taxon>Trichonephila</taxon>
    </lineage>
</organism>
<dbReference type="InterPro" id="IPR009057">
    <property type="entry name" value="Homeodomain-like_sf"/>
</dbReference>
<dbReference type="InterPro" id="IPR036397">
    <property type="entry name" value="RNaseH_sf"/>
</dbReference>
<dbReference type="GO" id="GO:0005634">
    <property type="term" value="C:nucleus"/>
    <property type="evidence" value="ECO:0007669"/>
    <property type="project" value="UniProtKB-SubCell"/>
</dbReference>
<dbReference type="Proteomes" id="UP000887159">
    <property type="component" value="Unassembled WGS sequence"/>
</dbReference>
<feature type="domain" description="Transposase Tc1-like" evidence="2">
    <location>
        <begin position="70"/>
        <end position="139"/>
    </location>
</feature>
<accession>A0A8X6SNL2</accession>
<dbReference type="GO" id="GO:0006313">
    <property type="term" value="P:DNA transposition"/>
    <property type="evidence" value="ECO:0007669"/>
    <property type="project" value="InterPro"/>
</dbReference>
<dbReference type="GO" id="GO:0003677">
    <property type="term" value="F:DNA binding"/>
    <property type="evidence" value="ECO:0007669"/>
    <property type="project" value="InterPro"/>
</dbReference>
<reference evidence="3" key="1">
    <citation type="submission" date="2020-08" db="EMBL/GenBank/DDBJ databases">
        <title>Multicomponent nature underlies the extraordinary mechanical properties of spider dragline silk.</title>
        <authorList>
            <person name="Kono N."/>
            <person name="Nakamura H."/>
            <person name="Mori M."/>
            <person name="Yoshida Y."/>
            <person name="Ohtoshi R."/>
            <person name="Malay A.D."/>
            <person name="Moran D.A.P."/>
            <person name="Tomita M."/>
            <person name="Numata K."/>
            <person name="Arakawa K."/>
        </authorList>
    </citation>
    <scope>NUCLEOTIDE SEQUENCE</scope>
</reference>
<dbReference type="Gene3D" id="3.30.420.10">
    <property type="entry name" value="Ribonuclease H-like superfamily/Ribonuclease H"/>
    <property type="match status" value="1"/>
</dbReference>